<name>A0A1L3ZUN9_9SPHN</name>
<evidence type="ECO:0000256" key="1">
    <source>
        <dbReference type="SAM" id="MobiDB-lite"/>
    </source>
</evidence>
<feature type="region of interest" description="Disordered" evidence="1">
    <location>
        <begin position="94"/>
        <end position="116"/>
    </location>
</feature>
<dbReference type="OrthoDB" id="9910701at2"/>
<dbReference type="Proteomes" id="UP000182063">
    <property type="component" value="Chromosome"/>
</dbReference>
<keyword evidence="3" id="KW-1185">Reference proteome</keyword>
<protein>
    <submittedName>
        <fullName evidence="2">Uncharacterized protein</fullName>
    </submittedName>
</protein>
<organism evidence="2 3">
    <name type="scientific">Tardibacter chloracetimidivorans</name>
    <dbReference type="NCBI Taxonomy" id="1921510"/>
    <lineage>
        <taxon>Bacteria</taxon>
        <taxon>Pseudomonadati</taxon>
        <taxon>Pseudomonadota</taxon>
        <taxon>Alphaproteobacteria</taxon>
        <taxon>Sphingomonadales</taxon>
        <taxon>Sphingomonadaceae</taxon>
        <taxon>Tardibacter</taxon>
    </lineage>
</organism>
<accession>A0A1L3ZUN9</accession>
<dbReference type="RefSeq" id="WP_072596895.1">
    <property type="nucleotide sequence ID" value="NZ_CP018221.1"/>
</dbReference>
<evidence type="ECO:0000313" key="3">
    <source>
        <dbReference type="Proteomes" id="UP000182063"/>
    </source>
</evidence>
<dbReference type="KEGG" id="sphj:BSL82_08525"/>
<feature type="compositionally biased region" description="Pro residues" evidence="1">
    <location>
        <begin position="107"/>
        <end position="116"/>
    </location>
</feature>
<evidence type="ECO:0000313" key="2">
    <source>
        <dbReference type="EMBL" id="API59351.1"/>
    </source>
</evidence>
<sequence length="116" mass="12783">MHVIDDYLVAHSRYVESLAYLDAVASLLRDVGEQLLANPEHVHFEGESVWLERRVNGPGEGQAAKSPWPSPERLRQAIADFMVARKALVQESDALMNARGPESLKKNPPPAPASKS</sequence>
<dbReference type="STRING" id="1921510.BSL82_08525"/>
<dbReference type="EMBL" id="CP018221">
    <property type="protein sequence ID" value="API59351.1"/>
    <property type="molecule type" value="Genomic_DNA"/>
</dbReference>
<gene>
    <name evidence="2" type="ORF">BSL82_08525</name>
</gene>
<proteinExistence type="predicted"/>
<reference evidence="3" key="1">
    <citation type="submission" date="2016-11" db="EMBL/GenBank/DDBJ databases">
        <title>Complete Genome Sequence of alachlor-degrading Sphingomonas sp. strain JJ-A5.</title>
        <authorList>
            <person name="Lee H."/>
            <person name="Ka J.-O."/>
        </authorList>
    </citation>
    <scope>NUCLEOTIDE SEQUENCE [LARGE SCALE GENOMIC DNA]</scope>
    <source>
        <strain evidence="3">JJ-A5</strain>
    </source>
</reference>
<dbReference type="AlphaFoldDB" id="A0A1L3ZUN9"/>